<name>A0A1E7FRH5_9STRA</name>
<keyword evidence="4" id="KW-1185">Reference proteome</keyword>
<dbReference type="OrthoDB" id="2127336at2759"/>
<dbReference type="InParanoid" id="A0A1E7FRH5"/>
<feature type="domain" description="Glutamate synthase" evidence="2">
    <location>
        <begin position="255"/>
        <end position="581"/>
    </location>
</feature>
<dbReference type="Pfam" id="PF01645">
    <property type="entry name" value="Glu_synthase"/>
    <property type="match status" value="1"/>
</dbReference>
<evidence type="ECO:0000313" key="4">
    <source>
        <dbReference type="Proteomes" id="UP000095751"/>
    </source>
</evidence>
<sequence length="652" mass="71730">MSNFEAKKEITSKINYNSKHSFKVVRTRKEKSQTKSCITFRSCADIEDEELSYCVPFNSSISAKAYELANNSNGVDNTEVSLKDVSAGLPDFIEEWNRNKFRKVGYGLTGLTLASSLNTFMIFEEHTILFTAGLGFYWVVGLRDMKQKSQTIRRNFPVLGNARYLLEMIRPEIRQYFVEADNEKGVPYDRNNRAIAYQRSKGITATMAFGSRRDADAIGYEWINHSLYPSTLVAQDQRVLVGGNNPECTQPYSSSLLNISAMSFGALSGRAILALSAGAKLGGFSHNTGEGGISEYHKEGKADIVWNIGTAYFGCGKFSEGGVRVFDPEMFVENVKHAKMVEIKLSQGAKPAHGGMLPKEKISPDIAKARNLDYPCQEDCHSPSKHNAFSNPFELCEFIQKLRTLSNGKPIGMKLCIGQPEEFCDLVKAFVETGIHPDFITVDGGEGGTGAAPPEFSNSVGTPLAEGLSFVHAVLVGVGLRDPQDKSRSKITLIASGKVLTGMSMFRTFALGADVCNAARSFLFSLGCIQALKCATNTCPTGITTQDPALSWGLDPSYKQVRVANFQRETVNACVELMEATSIESWAKIQPRHVTRRVGLGVSKHYVEIWDHLQVEKGDLLQLKGPESLLKIWKSSYDISSLASKITAKALR</sequence>
<dbReference type="CDD" id="cd02808">
    <property type="entry name" value="GltS_FMN"/>
    <property type="match status" value="1"/>
</dbReference>
<dbReference type="Proteomes" id="UP000095751">
    <property type="component" value="Unassembled WGS sequence"/>
</dbReference>
<dbReference type="PANTHER" id="PTHR43819">
    <property type="entry name" value="ARCHAEAL-TYPE GLUTAMATE SYNTHASE [NADPH]"/>
    <property type="match status" value="1"/>
</dbReference>
<accession>A0A1E7FRH5</accession>
<evidence type="ECO:0000259" key="2">
    <source>
        <dbReference type="Pfam" id="PF01645"/>
    </source>
</evidence>
<evidence type="ECO:0000256" key="1">
    <source>
        <dbReference type="ARBA" id="ARBA00009716"/>
    </source>
</evidence>
<dbReference type="Gene3D" id="3.20.20.70">
    <property type="entry name" value="Aldolase class I"/>
    <property type="match status" value="1"/>
</dbReference>
<dbReference type="InterPro" id="IPR002932">
    <property type="entry name" value="Glu_synthdom"/>
</dbReference>
<dbReference type="AlphaFoldDB" id="A0A1E7FRH5"/>
<dbReference type="SUPFAM" id="SSF51395">
    <property type="entry name" value="FMN-linked oxidoreductases"/>
    <property type="match status" value="1"/>
</dbReference>
<dbReference type="GO" id="GO:0006537">
    <property type="term" value="P:glutamate biosynthetic process"/>
    <property type="evidence" value="ECO:0007669"/>
    <property type="project" value="InterPro"/>
</dbReference>
<dbReference type="KEGG" id="fcy:FRACYDRAFT_259666"/>
<dbReference type="GO" id="GO:0015930">
    <property type="term" value="F:glutamate synthase activity"/>
    <property type="evidence" value="ECO:0007669"/>
    <property type="project" value="InterPro"/>
</dbReference>
<protein>
    <submittedName>
        <fullName evidence="3">FMN-linked oxidoreductase</fullName>
    </submittedName>
</protein>
<proteinExistence type="inferred from homology"/>
<comment type="similarity">
    <text evidence="1">Belongs to the glutamate synthase family.</text>
</comment>
<reference evidence="3 4" key="1">
    <citation type="submission" date="2016-09" db="EMBL/GenBank/DDBJ databases">
        <title>Extensive genetic diversity and differential bi-allelic expression allows diatom success in the polar Southern Ocean.</title>
        <authorList>
            <consortium name="DOE Joint Genome Institute"/>
            <person name="Mock T."/>
            <person name="Otillar R.P."/>
            <person name="Strauss J."/>
            <person name="Dupont C."/>
            <person name="Frickenhaus S."/>
            <person name="Maumus F."/>
            <person name="Mcmullan M."/>
            <person name="Sanges R."/>
            <person name="Schmutz J."/>
            <person name="Toseland A."/>
            <person name="Valas R."/>
            <person name="Veluchamy A."/>
            <person name="Ward B.J."/>
            <person name="Allen A."/>
            <person name="Barry K."/>
            <person name="Falciatore A."/>
            <person name="Ferrante M."/>
            <person name="Fortunato A.E."/>
            <person name="Gloeckner G."/>
            <person name="Gruber A."/>
            <person name="Hipkin R."/>
            <person name="Janech M."/>
            <person name="Kroth P."/>
            <person name="Leese F."/>
            <person name="Lindquist E."/>
            <person name="Lyon B.R."/>
            <person name="Martin J."/>
            <person name="Mayer C."/>
            <person name="Parker M."/>
            <person name="Quesneville H."/>
            <person name="Raymond J."/>
            <person name="Uhlig C."/>
            <person name="Valentin K.U."/>
            <person name="Worden A.Z."/>
            <person name="Armbrust E.V."/>
            <person name="Bowler C."/>
            <person name="Green B."/>
            <person name="Moulton V."/>
            <person name="Van Oosterhout C."/>
            <person name="Grigoriev I."/>
        </authorList>
    </citation>
    <scope>NUCLEOTIDE SEQUENCE [LARGE SCALE GENOMIC DNA]</scope>
    <source>
        <strain evidence="3 4">CCMP1102</strain>
    </source>
</reference>
<gene>
    <name evidence="3" type="ORF">FRACYDRAFT_259666</name>
</gene>
<dbReference type="InterPro" id="IPR013785">
    <property type="entry name" value="Aldolase_TIM"/>
</dbReference>
<evidence type="ECO:0000313" key="3">
    <source>
        <dbReference type="EMBL" id="OEU20748.1"/>
    </source>
</evidence>
<organism evidence="3 4">
    <name type="scientific">Fragilariopsis cylindrus CCMP1102</name>
    <dbReference type="NCBI Taxonomy" id="635003"/>
    <lineage>
        <taxon>Eukaryota</taxon>
        <taxon>Sar</taxon>
        <taxon>Stramenopiles</taxon>
        <taxon>Ochrophyta</taxon>
        <taxon>Bacillariophyta</taxon>
        <taxon>Bacillariophyceae</taxon>
        <taxon>Bacillariophycidae</taxon>
        <taxon>Bacillariales</taxon>
        <taxon>Bacillariaceae</taxon>
        <taxon>Fragilariopsis</taxon>
    </lineage>
</organism>
<dbReference type="PANTHER" id="PTHR43819:SF1">
    <property type="entry name" value="ARCHAEAL-TYPE GLUTAMATE SYNTHASE [NADPH]"/>
    <property type="match status" value="1"/>
</dbReference>
<dbReference type="EMBL" id="KV784354">
    <property type="protein sequence ID" value="OEU20748.1"/>
    <property type="molecule type" value="Genomic_DNA"/>
</dbReference>